<evidence type="ECO:0000313" key="3">
    <source>
        <dbReference type="Proteomes" id="UP001141806"/>
    </source>
</evidence>
<evidence type="ECO:0000313" key="2">
    <source>
        <dbReference type="EMBL" id="KAJ4976223.1"/>
    </source>
</evidence>
<sequence length="143" mass="16239">MVYPASLASSQPLGEMPKGSKDRATLYDKEFAFHEALLGKSHLNSKDRASPYGKELARNWHWVSPISSLGCKSTLLCWGSLSVGFIQIMPGLLKLNLSLIVFHHDLCLRTWFHSVFPFEIEGKGTALFTLCRFRPWTYNDNFD</sequence>
<dbReference type="EMBL" id="JAMYWD010000003">
    <property type="protein sequence ID" value="KAJ4976223.1"/>
    <property type="molecule type" value="Genomic_DNA"/>
</dbReference>
<reference evidence="2" key="1">
    <citation type="journal article" date="2023" name="Plant J.">
        <title>The genome of the king protea, Protea cynaroides.</title>
        <authorList>
            <person name="Chang J."/>
            <person name="Duong T.A."/>
            <person name="Schoeman C."/>
            <person name="Ma X."/>
            <person name="Roodt D."/>
            <person name="Barker N."/>
            <person name="Li Z."/>
            <person name="Van de Peer Y."/>
            <person name="Mizrachi E."/>
        </authorList>
    </citation>
    <scope>NUCLEOTIDE SEQUENCE</scope>
    <source>
        <tissue evidence="2">Young leaves</tissue>
    </source>
</reference>
<dbReference type="AlphaFoldDB" id="A0A9Q0KSW5"/>
<gene>
    <name evidence="2" type="ORF">NE237_001329</name>
</gene>
<dbReference type="Proteomes" id="UP001141806">
    <property type="component" value="Unassembled WGS sequence"/>
</dbReference>
<evidence type="ECO:0000256" key="1">
    <source>
        <dbReference type="SAM" id="MobiDB-lite"/>
    </source>
</evidence>
<accession>A0A9Q0KSW5</accession>
<keyword evidence="3" id="KW-1185">Reference proteome</keyword>
<comment type="caution">
    <text evidence="2">The sequence shown here is derived from an EMBL/GenBank/DDBJ whole genome shotgun (WGS) entry which is preliminary data.</text>
</comment>
<proteinExistence type="predicted"/>
<name>A0A9Q0KSW5_9MAGN</name>
<protein>
    <submittedName>
        <fullName evidence="2">Uncharacterized protein</fullName>
    </submittedName>
</protein>
<feature type="region of interest" description="Disordered" evidence="1">
    <location>
        <begin position="1"/>
        <end position="21"/>
    </location>
</feature>
<organism evidence="2 3">
    <name type="scientific">Protea cynaroides</name>
    <dbReference type="NCBI Taxonomy" id="273540"/>
    <lineage>
        <taxon>Eukaryota</taxon>
        <taxon>Viridiplantae</taxon>
        <taxon>Streptophyta</taxon>
        <taxon>Embryophyta</taxon>
        <taxon>Tracheophyta</taxon>
        <taxon>Spermatophyta</taxon>
        <taxon>Magnoliopsida</taxon>
        <taxon>Proteales</taxon>
        <taxon>Proteaceae</taxon>
        <taxon>Protea</taxon>
    </lineage>
</organism>